<evidence type="ECO:0000313" key="3">
    <source>
        <dbReference type="Proteomes" id="UP000218690"/>
    </source>
</evidence>
<dbReference type="GO" id="GO:0008270">
    <property type="term" value="F:zinc ion binding"/>
    <property type="evidence" value="ECO:0007669"/>
    <property type="project" value="InterPro"/>
</dbReference>
<dbReference type="Gene3D" id="1.10.30.50">
    <property type="match status" value="1"/>
</dbReference>
<dbReference type="AlphaFoldDB" id="A0A2A4AJH1"/>
<dbReference type="GO" id="GO:0004519">
    <property type="term" value="F:endonuclease activity"/>
    <property type="evidence" value="ECO:0007669"/>
    <property type="project" value="UniProtKB-KW"/>
</dbReference>
<dbReference type="InterPro" id="IPR003615">
    <property type="entry name" value="HNH_nuc"/>
</dbReference>
<evidence type="ECO:0000259" key="1">
    <source>
        <dbReference type="SMART" id="SM00507"/>
    </source>
</evidence>
<keyword evidence="2" id="KW-0378">Hydrolase</keyword>
<dbReference type="InterPro" id="IPR002711">
    <property type="entry name" value="HNH"/>
</dbReference>
<evidence type="ECO:0000313" key="2">
    <source>
        <dbReference type="EMBL" id="PCC82687.1"/>
    </source>
</evidence>
<keyword evidence="2" id="KW-0255">Endonuclease</keyword>
<accession>A0A2A4AJH1</accession>
<dbReference type="GO" id="GO:0003676">
    <property type="term" value="F:nucleic acid binding"/>
    <property type="evidence" value="ECO:0007669"/>
    <property type="project" value="InterPro"/>
</dbReference>
<reference evidence="2 3" key="1">
    <citation type="submission" date="2017-09" db="EMBL/GenBank/DDBJ databases">
        <title>Draft Genome Sequence of Corynebacterium accolens AH4003.</title>
        <authorList>
            <person name="Chen Y."/>
            <person name="Oosthuysen W.F."/>
            <person name="Kelley S."/>
            <person name="Horswill A."/>
        </authorList>
    </citation>
    <scope>NUCLEOTIDE SEQUENCE [LARGE SCALE GENOMIC DNA]</scope>
    <source>
        <strain evidence="2 3">AH4003</strain>
    </source>
</reference>
<comment type="caution">
    <text evidence="2">The sequence shown here is derived from an EMBL/GenBank/DDBJ whole genome shotgun (WGS) entry which is preliminary data.</text>
</comment>
<organism evidence="2 3">
    <name type="scientific">Corynebacterium accolens</name>
    <dbReference type="NCBI Taxonomy" id="38284"/>
    <lineage>
        <taxon>Bacteria</taxon>
        <taxon>Bacillati</taxon>
        <taxon>Actinomycetota</taxon>
        <taxon>Actinomycetes</taxon>
        <taxon>Mycobacteriales</taxon>
        <taxon>Corynebacteriaceae</taxon>
        <taxon>Corynebacterium</taxon>
    </lineage>
</organism>
<dbReference type="SMART" id="SM00507">
    <property type="entry name" value="HNHc"/>
    <property type="match status" value="1"/>
</dbReference>
<proteinExistence type="predicted"/>
<sequence>MDGPYFAPLNPKNQAGRAFTESNRLNWLALQSIIPQPGDDADLAFNDVSRNLGITSYKAEHLYYGIRKLSFLPKLTRLNKLDWFLDFDRILAVGRALQGVEERVLPHVDDALEELFTPSRANQRLPEASRIRSVISDVLSLHNCLKGEDEEERDRYKLERHAGRGEFTANLDAVTAEKIDRVVRKRAEDEGISFARALASCVLEPVEQKVVINLFQQAETTLAFAPGYGYVTPPADASYRNIAPAQTETYRPTAGIRAFVEARDGTCRGPGCSKPAHRNQLDHRVPYGENGPTSTDNLVSLCQHCHNIKTDGRAFYIMDPITGEIYWLFEDGRWESNSPEGVLVPDTANWRQTVAQRMEAWEARGGVLSFA</sequence>
<feature type="domain" description="HNH nuclease" evidence="1">
    <location>
        <begin position="255"/>
        <end position="307"/>
    </location>
</feature>
<protein>
    <submittedName>
        <fullName evidence="2">HNH endonuclease</fullName>
    </submittedName>
</protein>
<gene>
    <name evidence="2" type="ORF">COM45_07670</name>
</gene>
<name>A0A2A4AJH1_9CORY</name>
<keyword evidence="2" id="KW-0540">Nuclease</keyword>
<dbReference type="Pfam" id="PF01844">
    <property type="entry name" value="HNH"/>
    <property type="match status" value="1"/>
</dbReference>
<dbReference type="CDD" id="cd00085">
    <property type="entry name" value="HNHc"/>
    <property type="match status" value="1"/>
</dbReference>
<dbReference type="EMBL" id="NWBP01000023">
    <property type="protein sequence ID" value="PCC82687.1"/>
    <property type="molecule type" value="Genomic_DNA"/>
</dbReference>
<dbReference type="Proteomes" id="UP000218690">
    <property type="component" value="Unassembled WGS sequence"/>
</dbReference>